<dbReference type="Gene3D" id="2.60.120.620">
    <property type="entry name" value="q2cbj1_9rhob like domain"/>
    <property type="match status" value="1"/>
</dbReference>
<proteinExistence type="inferred from homology"/>
<evidence type="ECO:0000256" key="3">
    <source>
        <dbReference type="ARBA" id="ARBA00023004"/>
    </source>
</evidence>
<evidence type="ECO:0000313" key="5">
    <source>
        <dbReference type="Proteomes" id="UP000887577"/>
    </source>
</evidence>
<dbReference type="AlphaFoldDB" id="A0A914YUN6"/>
<dbReference type="PANTHER" id="PTHR20883">
    <property type="entry name" value="PHYTANOYL-COA DIOXYGENASE DOMAIN CONTAINING 1"/>
    <property type="match status" value="1"/>
</dbReference>
<protein>
    <submittedName>
        <fullName evidence="6">Phytanoyl-CoA dioxygenase</fullName>
    </submittedName>
</protein>
<dbReference type="InterPro" id="IPR008775">
    <property type="entry name" value="Phytyl_CoA_dOase-like"/>
</dbReference>
<dbReference type="PANTHER" id="PTHR20883:SF15">
    <property type="entry name" value="PHYTANOYL-COA DIOXYGENASE DOMAIN-CONTAINING PROTEIN 1"/>
    <property type="match status" value="1"/>
</dbReference>
<dbReference type="Proteomes" id="UP000887577">
    <property type="component" value="Unplaced"/>
</dbReference>
<comment type="similarity">
    <text evidence="4">Belongs to the PhyH family. PHYHD1 subfamily.</text>
</comment>
<keyword evidence="3" id="KW-0408">Iron</keyword>
<accession>A0A914YUN6</accession>
<dbReference type="Pfam" id="PF05721">
    <property type="entry name" value="PhyH"/>
    <property type="match status" value="1"/>
</dbReference>
<keyword evidence="2" id="KW-0479">Metal-binding</keyword>
<evidence type="ECO:0000256" key="2">
    <source>
        <dbReference type="ARBA" id="ARBA00022723"/>
    </source>
</evidence>
<name>A0A914YUN6_9BILA</name>
<evidence type="ECO:0000256" key="4">
    <source>
        <dbReference type="ARBA" id="ARBA00038356"/>
    </source>
</evidence>
<comment type="cofactor">
    <cofactor evidence="1">
        <name>Fe cation</name>
        <dbReference type="ChEBI" id="CHEBI:24875"/>
    </cofactor>
</comment>
<dbReference type="SUPFAM" id="SSF51197">
    <property type="entry name" value="Clavaminate synthase-like"/>
    <property type="match status" value="1"/>
</dbReference>
<evidence type="ECO:0000313" key="6">
    <source>
        <dbReference type="WBParaSite" id="PSU_v2.g21195.t1"/>
    </source>
</evidence>
<keyword evidence="5" id="KW-1185">Reference proteome</keyword>
<dbReference type="WBParaSite" id="PSU_v2.g21195.t1">
    <property type="protein sequence ID" value="PSU_v2.g21195.t1"/>
    <property type="gene ID" value="PSU_v2.g21195"/>
</dbReference>
<sequence>MSIPIVDIKSENLSNLNNLFKENGFVRIDGVFDEGELDEMRNAMDKIVDEMNVDEHPKSVFSTYDENKHASDTYFLESADKIRFFYEEDAFDKDGKLKVDKHRALNKVGHALHWLNPTFKKYSFNENVKKIVKNLNMVKPEIVQSMYIFKQPSIGGAVTDHIDATFLQVDPIKNVVGVWIAVDDAEIENGCLWFIPGSHKNEAIDYRFVRTNPTNPNDPLLKFTGEKPVYDQTKFIPVPVPKGSLVLIDGMVVHKSEPNTSKKSRHAYTFHVVDAHNTKWSELNWLQPTSTYKFPILFDN</sequence>
<organism evidence="5 6">
    <name type="scientific">Panagrolaimus superbus</name>
    <dbReference type="NCBI Taxonomy" id="310955"/>
    <lineage>
        <taxon>Eukaryota</taxon>
        <taxon>Metazoa</taxon>
        <taxon>Ecdysozoa</taxon>
        <taxon>Nematoda</taxon>
        <taxon>Chromadorea</taxon>
        <taxon>Rhabditida</taxon>
        <taxon>Tylenchina</taxon>
        <taxon>Panagrolaimomorpha</taxon>
        <taxon>Panagrolaimoidea</taxon>
        <taxon>Panagrolaimidae</taxon>
        <taxon>Panagrolaimus</taxon>
    </lineage>
</organism>
<evidence type="ECO:0000256" key="1">
    <source>
        <dbReference type="ARBA" id="ARBA00001962"/>
    </source>
</evidence>
<dbReference type="GO" id="GO:0046872">
    <property type="term" value="F:metal ion binding"/>
    <property type="evidence" value="ECO:0007669"/>
    <property type="project" value="UniProtKB-KW"/>
</dbReference>
<reference evidence="6" key="1">
    <citation type="submission" date="2022-11" db="UniProtKB">
        <authorList>
            <consortium name="WormBaseParasite"/>
        </authorList>
    </citation>
    <scope>IDENTIFICATION</scope>
</reference>